<dbReference type="EMBL" id="UINC01075716">
    <property type="protein sequence ID" value="SVC14172.1"/>
    <property type="molecule type" value="Genomic_DNA"/>
</dbReference>
<dbReference type="AlphaFoldDB" id="A0A382JS60"/>
<sequence>MLLMFLAFLEMIECFRQYASVTSFIKKYFDPLIGLLAQVSTN</sequence>
<accession>A0A382JS60</accession>
<protein>
    <submittedName>
        <fullName evidence="1">Uncharacterized protein</fullName>
    </submittedName>
</protein>
<organism evidence="1">
    <name type="scientific">marine metagenome</name>
    <dbReference type="NCBI Taxonomy" id="408172"/>
    <lineage>
        <taxon>unclassified sequences</taxon>
        <taxon>metagenomes</taxon>
        <taxon>ecological metagenomes</taxon>
    </lineage>
</organism>
<reference evidence="1" key="1">
    <citation type="submission" date="2018-05" db="EMBL/GenBank/DDBJ databases">
        <authorList>
            <person name="Lanie J.A."/>
            <person name="Ng W.-L."/>
            <person name="Kazmierczak K.M."/>
            <person name="Andrzejewski T.M."/>
            <person name="Davidsen T.M."/>
            <person name="Wayne K.J."/>
            <person name="Tettelin H."/>
            <person name="Glass J.I."/>
            <person name="Rusch D."/>
            <person name="Podicherti R."/>
            <person name="Tsui H.-C.T."/>
            <person name="Winkler M.E."/>
        </authorList>
    </citation>
    <scope>NUCLEOTIDE SEQUENCE</scope>
</reference>
<gene>
    <name evidence="1" type="ORF">METZ01_LOCUS267026</name>
</gene>
<name>A0A382JS60_9ZZZZ</name>
<proteinExistence type="predicted"/>
<evidence type="ECO:0000313" key="1">
    <source>
        <dbReference type="EMBL" id="SVC14172.1"/>
    </source>
</evidence>